<dbReference type="Proteomes" id="UP000703269">
    <property type="component" value="Unassembled WGS sequence"/>
</dbReference>
<keyword evidence="14" id="KW-1185">Reference proteome</keyword>
<evidence type="ECO:0000256" key="6">
    <source>
        <dbReference type="ARBA" id="ARBA00022801"/>
    </source>
</evidence>
<feature type="region of interest" description="Disordered" evidence="11">
    <location>
        <begin position="1"/>
        <end position="20"/>
    </location>
</feature>
<dbReference type="CDD" id="cd00143">
    <property type="entry name" value="PP2Cc"/>
    <property type="match status" value="1"/>
</dbReference>
<dbReference type="PANTHER" id="PTHR13832:SF565">
    <property type="entry name" value="AT28366P-RELATED"/>
    <property type="match status" value="1"/>
</dbReference>
<dbReference type="FunFam" id="3.60.40.10:FF:000016">
    <property type="entry name" value="Protein phosphatase 2C"/>
    <property type="match status" value="1"/>
</dbReference>
<dbReference type="SUPFAM" id="SSF81606">
    <property type="entry name" value="PP2C-like"/>
    <property type="match status" value="1"/>
</dbReference>
<feature type="compositionally biased region" description="Low complexity" evidence="11">
    <location>
        <begin position="483"/>
        <end position="496"/>
    </location>
</feature>
<organism evidence="13 14">
    <name type="scientific">Phanerochaete sordida</name>
    <dbReference type="NCBI Taxonomy" id="48140"/>
    <lineage>
        <taxon>Eukaryota</taxon>
        <taxon>Fungi</taxon>
        <taxon>Dikarya</taxon>
        <taxon>Basidiomycota</taxon>
        <taxon>Agaricomycotina</taxon>
        <taxon>Agaricomycetes</taxon>
        <taxon>Polyporales</taxon>
        <taxon>Phanerochaetaceae</taxon>
        <taxon>Phanerochaete</taxon>
    </lineage>
</organism>
<dbReference type="PANTHER" id="PTHR13832">
    <property type="entry name" value="PROTEIN PHOSPHATASE 2C"/>
    <property type="match status" value="1"/>
</dbReference>
<evidence type="ECO:0000313" key="13">
    <source>
        <dbReference type="EMBL" id="GJE97155.1"/>
    </source>
</evidence>
<dbReference type="PROSITE" id="PS01032">
    <property type="entry name" value="PPM_1"/>
    <property type="match status" value="1"/>
</dbReference>
<evidence type="ECO:0000313" key="14">
    <source>
        <dbReference type="Proteomes" id="UP000703269"/>
    </source>
</evidence>
<dbReference type="InterPro" id="IPR015655">
    <property type="entry name" value="PP2C"/>
</dbReference>
<accession>A0A9P3GPG0</accession>
<dbReference type="InterPro" id="IPR036457">
    <property type="entry name" value="PPM-type-like_dom_sf"/>
</dbReference>
<evidence type="ECO:0000256" key="4">
    <source>
        <dbReference type="ARBA" id="ARBA00013081"/>
    </source>
</evidence>
<dbReference type="OrthoDB" id="10264738at2759"/>
<evidence type="ECO:0000259" key="12">
    <source>
        <dbReference type="PROSITE" id="PS51746"/>
    </source>
</evidence>
<feature type="compositionally biased region" description="Acidic residues" evidence="11">
    <location>
        <begin position="389"/>
        <end position="398"/>
    </location>
</feature>
<comment type="catalytic activity">
    <reaction evidence="9">
        <text>O-phospho-L-threonyl-[protein] + H2O = L-threonyl-[protein] + phosphate</text>
        <dbReference type="Rhea" id="RHEA:47004"/>
        <dbReference type="Rhea" id="RHEA-COMP:11060"/>
        <dbReference type="Rhea" id="RHEA-COMP:11605"/>
        <dbReference type="ChEBI" id="CHEBI:15377"/>
        <dbReference type="ChEBI" id="CHEBI:30013"/>
        <dbReference type="ChEBI" id="CHEBI:43474"/>
        <dbReference type="ChEBI" id="CHEBI:61977"/>
        <dbReference type="EC" id="3.1.3.16"/>
    </reaction>
    <physiologicalReaction direction="left-to-right" evidence="9">
        <dbReference type="Rhea" id="RHEA:47005"/>
    </physiologicalReaction>
</comment>
<evidence type="ECO:0000256" key="5">
    <source>
        <dbReference type="ARBA" id="ARBA00022723"/>
    </source>
</evidence>
<evidence type="ECO:0000256" key="3">
    <source>
        <dbReference type="ARBA" id="ARBA00006702"/>
    </source>
</evidence>
<dbReference type="InterPro" id="IPR000222">
    <property type="entry name" value="PP2C_BS"/>
</dbReference>
<feature type="region of interest" description="Disordered" evidence="11">
    <location>
        <begin position="348"/>
        <end position="374"/>
    </location>
</feature>
<gene>
    <name evidence="13" type="ORF">PsYK624_133670</name>
</gene>
<dbReference type="Gene3D" id="3.60.40.10">
    <property type="entry name" value="PPM-type phosphatase domain"/>
    <property type="match status" value="1"/>
</dbReference>
<evidence type="ECO:0000256" key="10">
    <source>
        <dbReference type="RuleBase" id="RU003465"/>
    </source>
</evidence>
<dbReference type="GO" id="GO:0046872">
    <property type="term" value="F:metal ion binding"/>
    <property type="evidence" value="ECO:0007669"/>
    <property type="project" value="UniProtKB-KW"/>
</dbReference>
<evidence type="ECO:0000256" key="11">
    <source>
        <dbReference type="SAM" id="MobiDB-lite"/>
    </source>
</evidence>
<dbReference type="GO" id="GO:0004722">
    <property type="term" value="F:protein serine/threonine phosphatase activity"/>
    <property type="evidence" value="ECO:0007669"/>
    <property type="project" value="UniProtKB-EC"/>
</dbReference>
<feature type="region of interest" description="Disordered" evidence="11">
    <location>
        <begin position="387"/>
        <end position="511"/>
    </location>
</feature>
<sequence length="511" mass="55502">MGQTLSVPSTAKSTETGSNDKYAYGVSEMQGWRIGMEDAHATVLKLDADKSDAETNAFFAVYDGHGGAATAKYAGQHVHQRLLNDPAYKNGRYTEALKNAFLNTDADMKEDPAMQRESSGCTAVAALVTADGRVLVANAGDSRAIICSKGEGKPLSNDHKPENAGEKKRIQAAGGYVEFGRVNGNLALSRALGDFTYKRNNNIPAEDQIITCDPEIIEHKITEDDEFIIVACDGIWDCLTTQQAASAVRFLISEGKDLGEICEIICDHCLAPDTIGGAGIGCDNMTMLIVALLHGRTKQEWQAWVTDRVKQRYGHYTPMELPRLYSESRIEGNRRRMAAWEERQKYWAEKDKEKNNDQPTGPGTGTQRVEQNGGITILLRPETLFNTPADEEDEDSDSETPPASDVDLDGSLKHDPTAGLKAQLDELDREEEERQTKKHKTDDASANERELQGEAPPPPRQPNGDVVPADVQALPPDAQTQKAAAFAGGDAPGAIATSEGLLDASESPFKA</sequence>
<comment type="similarity">
    <text evidence="3 10">Belongs to the PP2C family.</text>
</comment>
<dbReference type="Pfam" id="PF00481">
    <property type="entry name" value="PP2C"/>
    <property type="match status" value="1"/>
</dbReference>
<evidence type="ECO:0000256" key="1">
    <source>
        <dbReference type="ARBA" id="ARBA00001936"/>
    </source>
</evidence>
<keyword evidence="5" id="KW-0479">Metal-binding</keyword>
<comment type="cofactor">
    <cofactor evidence="2">
        <name>Mg(2+)</name>
        <dbReference type="ChEBI" id="CHEBI:18420"/>
    </cofactor>
</comment>
<keyword evidence="8" id="KW-0464">Manganese</keyword>
<dbReference type="EMBL" id="BPQB01000068">
    <property type="protein sequence ID" value="GJE97155.1"/>
    <property type="molecule type" value="Genomic_DNA"/>
</dbReference>
<evidence type="ECO:0000256" key="7">
    <source>
        <dbReference type="ARBA" id="ARBA00022912"/>
    </source>
</evidence>
<feature type="compositionally biased region" description="Basic and acidic residues" evidence="11">
    <location>
        <begin position="432"/>
        <end position="452"/>
    </location>
</feature>
<reference evidence="13 14" key="1">
    <citation type="submission" date="2021-08" db="EMBL/GenBank/DDBJ databases">
        <title>Draft Genome Sequence of Phanerochaete sordida strain YK-624.</title>
        <authorList>
            <person name="Mori T."/>
            <person name="Dohra H."/>
            <person name="Suzuki T."/>
            <person name="Kawagishi H."/>
            <person name="Hirai H."/>
        </authorList>
    </citation>
    <scope>NUCLEOTIDE SEQUENCE [LARGE SCALE GENOMIC DNA]</scope>
    <source>
        <strain evidence="13 14">YK-624</strain>
    </source>
</reference>
<comment type="cofactor">
    <cofactor evidence="1">
        <name>Mn(2+)</name>
        <dbReference type="ChEBI" id="CHEBI:29035"/>
    </cofactor>
</comment>
<dbReference type="PROSITE" id="PS51746">
    <property type="entry name" value="PPM_2"/>
    <property type="match status" value="1"/>
</dbReference>
<evidence type="ECO:0000256" key="2">
    <source>
        <dbReference type="ARBA" id="ARBA00001946"/>
    </source>
</evidence>
<keyword evidence="6 10" id="KW-0378">Hydrolase</keyword>
<feature type="compositionally biased region" description="Polar residues" evidence="11">
    <location>
        <begin position="357"/>
        <end position="374"/>
    </location>
</feature>
<keyword evidence="7 10" id="KW-0904">Protein phosphatase</keyword>
<evidence type="ECO:0000256" key="9">
    <source>
        <dbReference type="ARBA" id="ARBA00048832"/>
    </source>
</evidence>
<proteinExistence type="inferred from homology"/>
<dbReference type="InterPro" id="IPR001932">
    <property type="entry name" value="PPM-type_phosphatase-like_dom"/>
</dbReference>
<feature type="compositionally biased region" description="Polar residues" evidence="11">
    <location>
        <begin position="1"/>
        <end position="19"/>
    </location>
</feature>
<dbReference type="SMART" id="SM00332">
    <property type="entry name" value="PP2Cc"/>
    <property type="match status" value="1"/>
</dbReference>
<comment type="caution">
    <text evidence="13">The sequence shown here is derived from an EMBL/GenBank/DDBJ whole genome shotgun (WGS) entry which is preliminary data.</text>
</comment>
<evidence type="ECO:0000256" key="8">
    <source>
        <dbReference type="ARBA" id="ARBA00023211"/>
    </source>
</evidence>
<dbReference type="EC" id="3.1.3.16" evidence="4"/>
<name>A0A9P3GPG0_9APHY</name>
<dbReference type="AlphaFoldDB" id="A0A9P3GPG0"/>
<feature type="domain" description="PPM-type phosphatase" evidence="12">
    <location>
        <begin position="23"/>
        <end position="292"/>
    </location>
</feature>
<protein>
    <recommendedName>
        <fullName evidence="4">protein-serine/threonine phosphatase</fullName>
        <ecNumber evidence="4">3.1.3.16</ecNumber>
    </recommendedName>
</protein>